<dbReference type="EMBL" id="KN833420">
    <property type="protein sequence ID" value="KIM71189.1"/>
    <property type="molecule type" value="Genomic_DNA"/>
</dbReference>
<dbReference type="Proteomes" id="UP000054166">
    <property type="component" value="Unassembled WGS sequence"/>
</dbReference>
<dbReference type="OrthoDB" id="2404451at2759"/>
<dbReference type="HOGENOM" id="CLU_1835904_0_0_1"/>
<accession>A0A0C3ESW4</accession>
<evidence type="ECO:0000313" key="1">
    <source>
        <dbReference type="EMBL" id="KIM71189.1"/>
    </source>
</evidence>
<proteinExistence type="predicted"/>
<reference evidence="2" key="2">
    <citation type="submission" date="2015-01" db="EMBL/GenBank/DDBJ databases">
        <title>Evolutionary Origins and Diversification of the Mycorrhizal Mutualists.</title>
        <authorList>
            <consortium name="DOE Joint Genome Institute"/>
            <consortium name="Mycorrhizal Genomics Consortium"/>
            <person name="Kohler A."/>
            <person name="Kuo A."/>
            <person name="Nagy L.G."/>
            <person name="Floudas D."/>
            <person name="Copeland A."/>
            <person name="Barry K.W."/>
            <person name="Cichocki N."/>
            <person name="Veneault-Fourrey C."/>
            <person name="LaButti K."/>
            <person name="Lindquist E.A."/>
            <person name="Lipzen A."/>
            <person name="Lundell T."/>
            <person name="Morin E."/>
            <person name="Murat C."/>
            <person name="Riley R."/>
            <person name="Ohm R."/>
            <person name="Sun H."/>
            <person name="Tunlid A."/>
            <person name="Henrissat B."/>
            <person name="Grigoriev I.V."/>
            <person name="Hibbett D.S."/>
            <person name="Martin F."/>
        </authorList>
    </citation>
    <scope>NUCLEOTIDE SEQUENCE [LARGE SCALE GENOMIC DNA]</scope>
    <source>
        <strain evidence="2">F 1598</strain>
    </source>
</reference>
<gene>
    <name evidence="1" type="ORF">PILCRDRAFT_17292</name>
</gene>
<sequence>MLHQAKDVWDAPNKAQKDHLSKAYGIKGVSLLSNIKSLCFPLSFPYYFMHLIWENVISNLISLWTGEFKGLNEGNREYQFMPKVWEAIGAATANTGSTIPSVFGVRPPNLAKHKSSYSAEVWSFWTLYLGPVLLCQCFHN</sequence>
<dbReference type="InParanoid" id="A0A0C3ESW4"/>
<name>A0A0C3ESW4_PILCF</name>
<dbReference type="STRING" id="765440.A0A0C3ESW4"/>
<dbReference type="AlphaFoldDB" id="A0A0C3ESW4"/>
<reference evidence="1 2" key="1">
    <citation type="submission" date="2014-04" db="EMBL/GenBank/DDBJ databases">
        <authorList>
            <consortium name="DOE Joint Genome Institute"/>
            <person name="Kuo A."/>
            <person name="Tarkka M."/>
            <person name="Buscot F."/>
            <person name="Kohler A."/>
            <person name="Nagy L.G."/>
            <person name="Floudas D."/>
            <person name="Copeland A."/>
            <person name="Barry K.W."/>
            <person name="Cichocki N."/>
            <person name="Veneault-Fourrey C."/>
            <person name="LaButti K."/>
            <person name="Lindquist E.A."/>
            <person name="Lipzen A."/>
            <person name="Lundell T."/>
            <person name="Morin E."/>
            <person name="Murat C."/>
            <person name="Sun H."/>
            <person name="Tunlid A."/>
            <person name="Henrissat B."/>
            <person name="Grigoriev I.V."/>
            <person name="Hibbett D.S."/>
            <person name="Martin F."/>
            <person name="Nordberg H.P."/>
            <person name="Cantor M.N."/>
            <person name="Hua S.X."/>
        </authorList>
    </citation>
    <scope>NUCLEOTIDE SEQUENCE [LARGE SCALE GENOMIC DNA]</scope>
    <source>
        <strain evidence="1 2">F 1598</strain>
    </source>
</reference>
<evidence type="ECO:0000313" key="2">
    <source>
        <dbReference type="Proteomes" id="UP000054166"/>
    </source>
</evidence>
<organism evidence="1 2">
    <name type="scientific">Piloderma croceum (strain F 1598)</name>
    <dbReference type="NCBI Taxonomy" id="765440"/>
    <lineage>
        <taxon>Eukaryota</taxon>
        <taxon>Fungi</taxon>
        <taxon>Dikarya</taxon>
        <taxon>Basidiomycota</taxon>
        <taxon>Agaricomycotina</taxon>
        <taxon>Agaricomycetes</taxon>
        <taxon>Agaricomycetidae</taxon>
        <taxon>Atheliales</taxon>
        <taxon>Atheliaceae</taxon>
        <taxon>Piloderma</taxon>
    </lineage>
</organism>
<keyword evidence="2" id="KW-1185">Reference proteome</keyword>
<protein>
    <submittedName>
        <fullName evidence="1">Uncharacterized protein</fullName>
    </submittedName>
</protein>